<keyword evidence="2" id="KW-1185">Reference proteome</keyword>
<gene>
    <name evidence="1" type="ORF">HQN60_13715</name>
</gene>
<organism evidence="1 2">
    <name type="scientific">Deefgea piscis</name>
    <dbReference type="NCBI Taxonomy" id="2739061"/>
    <lineage>
        <taxon>Bacteria</taxon>
        <taxon>Pseudomonadati</taxon>
        <taxon>Pseudomonadota</taxon>
        <taxon>Betaproteobacteria</taxon>
        <taxon>Neisseriales</taxon>
        <taxon>Chitinibacteraceae</taxon>
        <taxon>Deefgea</taxon>
    </lineage>
</organism>
<dbReference type="InterPro" id="IPR034122">
    <property type="entry name" value="Retropepsin-like_bacterial"/>
</dbReference>
<reference evidence="1 2" key="1">
    <citation type="submission" date="2020-05" db="EMBL/GenBank/DDBJ databases">
        <title>Complete genome sequence of Deefgea sp. D17.</title>
        <authorList>
            <person name="Bae J.-W."/>
            <person name="Han J.E."/>
        </authorList>
    </citation>
    <scope>NUCLEOTIDE SEQUENCE [LARGE SCALE GENOMIC DNA]</scope>
    <source>
        <strain evidence="1 2">D17</strain>
    </source>
</reference>
<dbReference type="SUPFAM" id="SSF50630">
    <property type="entry name" value="Acid proteases"/>
    <property type="match status" value="1"/>
</dbReference>
<dbReference type="CDD" id="cd05483">
    <property type="entry name" value="retropepsin_like_bacteria"/>
    <property type="match status" value="1"/>
</dbReference>
<dbReference type="KEGG" id="dee:HQN60_13715"/>
<dbReference type="AlphaFoldDB" id="A0A6M8SR63"/>
<dbReference type="InterPro" id="IPR001969">
    <property type="entry name" value="Aspartic_peptidase_AS"/>
</dbReference>
<dbReference type="InterPro" id="IPR021109">
    <property type="entry name" value="Peptidase_aspartic_dom_sf"/>
</dbReference>
<keyword evidence="1" id="KW-0378">Hydrolase</keyword>
<evidence type="ECO:0000313" key="1">
    <source>
        <dbReference type="EMBL" id="QKJ67685.1"/>
    </source>
</evidence>
<evidence type="ECO:0000313" key="2">
    <source>
        <dbReference type="Proteomes" id="UP000504844"/>
    </source>
</evidence>
<dbReference type="Gene3D" id="2.40.70.10">
    <property type="entry name" value="Acid Proteases"/>
    <property type="match status" value="1"/>
</dbReference>
<dbReference type="Pfam" id="PF13975">
    <property type="entry name" value="gag-asp_proteas"/>
    <property type="match status" value="1"/>
</dbReference>
<accession>A0A6M8SR63</accession>
<keyword evidence="1" id="KW-0645">Protease</keyword>
<name>A0A6M8SR63_9NEIS</name>
<sequence length="163" mass="18371">MRSNWAIFLVWALVLSLIYWVFSSFIAQQYQPKMQIVQSGNAAELTLPRARDGHFRINGHINGAAVTLLLDTGATSITLSERLAERLNLPRGDSFIARTANGEVEGYESRLNDLSFGPFRFENVSVGVLPNLGDEVLLGMNIIRHFDIRTQDQQMHLKLIDQN</sequence>
<dbReference type="EMBL" id="CP054143">
    <property type="protein sequence ID" value="QKJ67685.1"/>
    <property type="molecule type" value="Genomic_DNA"/>
</dbReference>
<dbReference type="NCBIfam" id="TIGR02281">
    <property type="entry name" value="clan_AA_DTGA"/>
    <property type="match status" value="1"/>
</dbReference>
<dbReference type="GO" id="GO:0006508">
    <property type="term" value="P:proteolysis"/>
    <property type="evidence" value="ECO:0007669"/>
    <property type="project" value="UniProtKB-KW"/>
</dbReference>
<proteinExistence type="predicted"/>
<dbReference type="Proteomes" id="UP000504844">
    <property type="component" value="Chromosome"/>
</dbReference>
<dbReference type="PROSITE" id="PS00141">
    <property type="entry name" value="ASP_PROTEASE"/>
    <property type="match status" value="1"/>
</dbReference>
<dbReference type="InterPro" id="IPR011969">
    <property type="entry name" value="Clan_AA_Asp_peptidase_C"/>
</dbReference>
<dbReference type="RefSeq" id="WP_173534186.1">
    <property type="nucleotide sequence ID" value="NZ_CP054143.1"/>
</dbReference>
<dbReference type="GO" id="GO:0004190">
    <property type="term" value="F:aspartic-type endopeptidase activity"/>
    <property type="evidence" value="ECO:0007669"/>
    <property type="project" value="InterPro"/>
</dbReference>
<protein>
    <submittedName>
        <fullName evidence="1">Retroviral-like aspartic protease family protein</fullName>
    </submittedName>
</protein>